<dbReference type="FunFam" id="3.30.300.30:FF:000010">
    <property type="entry name" value="Enterobactin synthetase component F"/>
    <property type="match status" value="1"/>
</dbReference>
<feature type="region of interest" description="N-terminal hotdog fold" evidence="8">
    <location>
        <begin position="18"/>
        <end position="146"/>
    </location>
</feature>
<feature type="region of interest" description="C-terminal hotdog fold" evidence="8">
    <location>
        <begin position="159"/>
        <end position="297"/>
    </location>
</feature>
<dbReference type="GO" id="GO:0044550">
    <property type="term" value="P:secondary metabolite biosynthetic process"/>
    <property type="evidence" value="ECO:0007669"/>
    <property type="project" value="UniProtKB-ARBA"/>
</dbReference>
<dbReference type="Pfam" id="PF00550">
    <property type="entry name" value="PP-binding"/>
    <property type="match status" value="4"/>
</dbReference>
<dbReference type="InterPro" id="IPR036736">
    <property type="entry name" value="ACP-like_sf"/>
</dbReference>
<dbReference type="PROSITE" id="PS50075">
    <property type="entry name" value="CARRIER"/>
    <property type="match status" value="3"/>
</dbReference>
<dbReference type="EMBL" id="JAFREP010000010">
    <property type="protein sequence ID" value="MBO1319314.1"/>
    <property type="molecule type" value="Genomic_DNA"/>
</dbReference>
<dbReference type="Pfam" id="PF00668">
    <property type="entry name" value="Condensation"/>
    <property type="match status" value="1"/>
</dbReference>
<dbReference type="Proteomes" id="UP000664417">
    <property type="component" value="Unassembled WGS sequence"/>
</dbReference>
<dbReference type="InterPro" id="IPR020845">
    <property type="entry name" value="AMP-binding_CS"/>
</dbReference>
<dbReference type="GO" id="GO:0004315">
    <property type="term" value="F:3-oxoacyl-[acyl-carrier-protein] synthase activity"/>
    <property type="evidence" value="ECO:0007669"/>
    <property type="project" value="InterPro"/>
</dbReference>
<comment type="pathway">
    <text evidence="2">Antibiotic biosynthesis.</text>
</comment>
<keyword evidence="4" id="KW-0596">Phosphopantetheine</keyword>
<dbReference type="SMART" id="SM00826">
    <property type="entry name" value="PKS_DH"/>
    <property type="match status" value="1"/>
</dbReference>
<feature type="compositionally biased region" description="Low complexity" evidence="9">
    <location>
        <begin position="417"/>
        <end position="429"/>
    </location>
</feature>
<dbReference type="PROSITE" id="PS00455">
    <property type="entry name" value="AMP_BINDING"/>
    <property type="match status" value="1"/>
</dbReference>
<dbReference type="Gene3D" id="3.40.47.10">
    <property type="match status" value="1"/>
</dbReference>
<dbReference type="InterPro" id="IPR020841">
    <property type="entry name" value="PKS_Beta-ketoAc_synthase_dom"/>
</dbReference>
<dbReference type="SUPFAM" id="SSF56801">
    <property type="entry name" value="Acetyl-CoA synthetase-like"/>
    <property type="match status" value="1"/>
</dbReference>
<dbReference type="Pfam" id="PF00501">
    <property type="entry name" value="AMP-binding"/>
    <property type="match status" value="1"/>
</dbReference>
<feature type="domain" description="Carrier" evidence="10">
    <location>
        <begin position="1199"/>
        <end position="1273"/>
    </location>
</feature>
<feature type="domain" description="PKS/mFAS DH" evidence="12">
    <location>
        <begin position="18"/>
        <end position="297"/>
    </location>
</feature>
<dbReference type="Pfam" id="PF21089">
    <property type="entry name" value="PKS_DH_N"/>
    <property type="match status" value="1"/>
</dbReference>
<dbReference type="InterPro" id="IPR029058">
    <property type="entry name" value="AB_hydrolase_fold"/>
</dbReference>
<dbReference type="Gene3D" id="3.30.300.30">
    <property type="match status" value="1"/>
</dbReference>
<dbReference type="GO" id="GO:0043041">
    <property type="term" value="P:amino acid activation for nonribosomal peptide biosynthetic process"/>
    <property type="evidence" value="ECO:0007669"/>
    <property type="project" value="TreeGrafter"/>
</dbReference>
<dbReference type="InterPro" id="IPR014030">
    <property type="entry name" value="Ketoacyl_synth_N"/>
</dbReference>
<dbReference type="PANTHER" id="PTHR45527:SF1">
    <property type="entry name" value="FATTY ACID SYNTHASE"/>
    <property type="match status" value="1"/>
</dbReference>
<dbReference type="SUPFAM" id="SSF53474">
    <property type="entry name" value="alpha/beta-Hydrolases"/>
    <property type="match status" value="1"/>
</dbReference>
<evidence type="ECO:0000256" key="9">
    <source>
        <dbReference type="SAM" id="MobiDB-lite"/>
    </source>
</evidence>
<evidence type="ECO:0000313" key="14">
    <source>
        <dbReference type="Proteomes" id="UP000664417"/>
    </source>
</evidence>
<dbReference type="InterPro" id="IPR020802">
    <property type="entry name" value="TesA-like"/>
</dbReference>
<dbReference type="InterPro" id="IPR020806">
    <property type="entry name" value="PKS_PP-bd"/>
</dbReference>
<evidence type="ECO:0000256" key="4">
    <source>
        <dbReference type="ARBA" id="ARBA00022450"/>
    </source>
</evidence>
<dbReference type="InterPro" id="IPR045851">
    <property type="entry name" value="AMP-bd_C_sf"/>
</dbReference>
<dbReference type="InterPro" id="IPR018201">
    <property type="entry name" value="Ketoacyl_synth_AS"/>
</dbReference>
<feature type="domain" description="Ketosynthase family 3 (KS3)" evidence="11">
    <location>
        <begin position="461"/>
        <end position="883"/>
    </location>
</feature>
<accession>A0A8J7Q8D7</accession>
<dbReference type="PROSITE" id="PS52004">
    <property type="entry name" value="KS3_2"/>
    <property type="match status" value="1"/>
</dbReference>
<dbReference type="Pfam" id="PF00109">
    <property type="entry name" value="ketoacyl-synt"/>
    <property type="match status" value="1"/>
</dbReference>
<dbReference type="InterPro" id="IPR016039">
    <property type="entry name" value="Thiolase-like"/>
</dbReference>
<evidence type="ECO:0000256" key="8">
    <source>
        <dbReference type="PROSITE-ProRule" id="PRU01363"/>
    </source>
</evidence>
<dbReference type="Pfam" id="PF14765">
    <property type="entry name" value="PS-DH"/>
    <property type="match status" value="1"/>
</dbReference>
<feature type="domain" description="Carrier" evidence="10">
    <location>
        <begin position="2261"/>
        <end position="2336"/>
    </location>
</feature>
<dbReference type="NCBIfam" id="TIGR01733">
    <property type="entry name" value="AA-adenyl-dom"/>
    <property type="match status" value="1"/>
</dbReference>
<dbReference type="InterPro" id="IPR014031">
    <property type="entry name" value="Ketoacyl_synth_C"/>
</dbReference>
<evidence type="ECO:0000256" key="3">
    <source>
        <dbReference type="ARBA" id="ARBA00006432"/>
    </source>
</evidence>
<dbReference type="InterPro" id="IPR049900">
    <property type="entry name" value="PKS_mFAS_DH"/>
</dbReference>
<dbReference type="Gene3D" id="3.10.129.110">
    <property type="entry name" value="Polyketide synthase dehydratase"/>
    <property type="match status" value="1"/>
</dbReference>
<sequence length="2634" mass="289167">MKLNALYQLVQDGKMEPHDFARHMKRLKNQQPATRVPVALTETYVYNEPFLRDHTIDGKQILVGVTHAALAINAWFQQNPESSAVHLQRLSFTEPIEVGPGQRAEVRIETQAADAGLAMSARYRTRADAPWRRTAQGRLEASSFTAEAVDVAALRAGLSRYPEVTRLYEAGEPVFGVGPSFRVIRELAVGETTALATLALAPGDHSYVLDPLITYSAFTALIPLLQKGLGGAFLPFGIKSLQLVRTEPLQTCYLLVRLVKNSGEMILFDVDLIDAQQRLVARYAGCSIKRLRLPGTRPAVPAPPRPASRPAPPPVQAKGDLATRIGAHIRAKLAAAVGASPRSISFDANLMDGGLASVQLVDLAATLERELGIELDPTLFFEYPNLRELTDYFATQHRAAFTRFLETDADPRTKSEPASSSKSASAAPVAPLPPPDPQPEPLLTVASISTEGETEPTPVRVDDIAVIGMAGRVGGADNLDAFWHNLNEDRDVITEVPTDHWDIDPWYHPEPGVEDRTYCRTGSFISNVHGFDRAFFNLSEREARWMDPQVRLLLQNVHAAAEDAGVVKNLRGSNTGVFAGICFSDYADELAAAGLPISPYSRTAGPEAAANRVSFHFDLKGPSILFNTACSSALFALHAARQALKNGECGMAFVAGANLVLSSQHYRAFSALGSLSKQGRCLSFDEAADGYVPGECVGTLLLKPLAQAIADRDRIHAVIKGSAALHAGYTPSFTAPSVSGQEQVLLQAWADAGIDPATLSYIEAHGTGTKLGDSIEIAALKKAFGRHTNQRGFCRVGTVKTHLGHTEGASGMAGMLKVILQMKHRRLLGMASLRQTSSYLRLDDAPVVLGDTRQPWHTENGPRRAGVSAFGYSGAYAHVVLEEYTPPAETKPVPQAEVPALVVLSAADEAALRVSAKRLHDFIRMNAQAAVPTEPNQANHKTWEAKVMRVLGELLQVDISDIDSDVGLAELGLEPVAFPVLAERLSGFGVTLKPGTFLEQNTPARIAAQLADRAETPRESTPNGLDLHDLAYTLQVGRLELPQRLALVADSLDAVCQRLDDYLAGTNHPNLFHEHTERHQETLALFADDEEMDALVAGWYQRGRYQHLLGLWVRGFALDWSRFHGAAAPRRISLPTYPFRTDPYLHPALANKPAPSPLPPVKAEKPRAAPPVATSAETDWCFEPVDPRVADAGGPEPKQKARQLLRQLVSQHTGLSFDEIPIESGFLEAGLGSRALVALVQAVSHLLATDLSPGLVFEYATLAAFADWLVDQHETRLRALQVRRAGPASAAPNAVESPSNLDPNPAGLPLSEGQSGLWFLQKADPGLSAYNCTLCFRGTIDPSQLETACRLVLQRFPILTTVCGEDQDGRPYQTERPNAPLALHHAPPVSEADLIAKLREQIAQPFDMAQNLFRVTLFPVGDETVVLINIHHLIFDGSSFALLLNSLRQFYIEPAAGRPVAVTPPQRTYADYVLAQQQQLNGAVGQRRRVWWQRQLEAMPPHLELPADRPRSKNRAPVGATRTLRLSEAESRRIRVFAESQAVYLSSFFLSLFKALLHVYSGQNDIIVGMPVNERGPEDQGNIGYYINMVPIRSRALGQLRFSEILKRCQVTLVDSMAGSLPFPTLVRALEVKAADQPPIFQVAYAYQNFATGNRAGTAKGDAPWTLVEGLHQQGGYDLDMQVYDHRDGFAWDLNYNAARFAEETIVRLLGHLRTMLHAVLDNPEQPIARINLLSEAETRLLNRTWNDTARPYTDGDQCMHTLFERQAAATPEATALVFEARTMTYAELEQRSRDLAGHLQERGVGPEVRVGVCLERSFEMVVALLGILRAGGAYVPLDPDYPRNRLTYLVEDAAPALILTVSELAARLPEHTAPLLFLDQVRDTAGNADARSLVCSVRPDNLVYVLYTSGSTGRPKGVMLEHRALVNRILWMQETYGLGHEDRILQKTPFSFDVSGWEFHWPLMVGASLVIAPPEKHKDPVWLCNAVRDRKITVMHFVPSMLKAFLEAEEVGDCTGLRKVFCSGEALEVGLKNRFFERLPGQELHNLYGPTEAAIDVSFHACRAEETSVPIGKPIANSELVVCNRAGLPVPRGVPGELWLGGVGLARGYLNRPELTAERFTAAATGKRFYRTGDLVRRRDDGAIEYLGRIDHQVKIRGMRIELGEIEAALLRREGIHHAVVQVRSIKGEQQLVAFYVAQGNTEQDPNALREALLGDLPSFMVPTVFCALPDMPLSPNGKIDRRALEAVPVTLQSTRAYHAPRNTREHQLVALFGEVLGVEPIGINDDFFELGGHSMTAIRLLSRIEATTGVRLTMSALFQTRQPMLLAALIDQEQAEISAGARLIPLQTKGDAPPLYFVHGLSGQSLNYLPLSRALRDRQPLYGFEPPGLARGEEPCFTVDALAETYVKTIQAHHPAGPIQLGGWSLGGVIAQAVACKLTDKGRQVTRLFLVDSYLAEHFDRYTQLLEERDLPTAHLPNMDCTDEAALCRNMLCEFGLPVNDGESVDEMIGREDPRRVIGMEPEAIRRLLAVRCANHEALRRHRPDQVFNGGTYYFQAAHRNLGHGEAQGAVADAALRDLIQDETRRLWCRYLNPETTQFVLLESNHEGVMQEPVVCEIAAAIRGTAQLTDPR</sequence>
<comment type="similarity">
    <text evidence="3">Belongs to the ATP-dependent AMP-binding enzyme family.</text>
</comment>
<dbReference type="CDD" id="cd17646">
    <property type="entry name" value="A_NRPS_AB3403-like"/>
    <property type="match status" value="1"/>
</dbReference>
<comment type="caution">
    <text evidence="13">The sequence shown here is derived from an EMBL/GenBank/DDBJ whole genome shotgun (WGS) entry which is preliminary data.</text>
</comment>
<keyword evidence="7" id="KW-0677">Repeat</keyword>
<dbReference type="Pfam" id="PF13193">
    <property type="entry name" value="AMP-binding_C"/>
    <property type="match status" value="1"/>
</dbReference>
<dbReference type="InterPro" id="IPR020807">
    <property type="entry name" value="PKS_DH"/>
</dbReference>
<dbReference type="InterPro" id="IPR001242">
    <property type="entry name" value="Condensation_dom"/>
</dbReference>
<keyword evidence="14" id="KW-1185">Reference proteome</keyword>
<dbReference type="Gene3D" id="3.30.70.3290">
    <property type="match status" value="1"/>
</dbReference>
<feature type="compositionally biased region" description="Pro residues" evidence="9">
    <location>
        <begin position="300"/>
        <end position="315"/>
    </location>
</feature>
<feature type="compositionally biased region" description="Pro residues" evidence="9">
    <location>
        <begin position="430"/>
        <end position="440"/>
    </location>
</feature>
<dbReference type="Gene3D" id="3.40.50.12780">
    <property type="entry name" value="N-terminal domain of ligase-like"/>
    <property type="match status" value="1"/>
</dbReference>
<dbReference type="InterPro" id="IPR042104">
    <property type="entry name" value="PKS_dehydratase_sf"/>
</dbReference>
<dbReference type="SUPFAM" id="SSF47336">
    <property type="entry name" value="ACP-like"/>
    <property type="match status" value="4"/>
</dbReference>
<dbReference type="SMART" id="SM01294">
    <property type="entry name" value="PKS_PP_betabranch"/>
    <property type="match status" value="1"/>
</dbReference>
<dbReference type="SUPFAM" id="SSF53901">
    <property type="entry name" value="Thiolase-like"/>
    <property type="match status" value="1"/>
</dbReference>
<dbReference type="InterPro" id="IPR000873">
    <property type="entry name" value="AMP-dep_synth/lig_dom"/>
</dbReference>
<dbReference type="SMART" id="SM00825">
    <property type="entry name" value="PKS_KS"/>
    <property type="match status" value="1"/>
</dbReference>
<dbReference type="Gene3D" id="3.30.559.10">
    <property type="entry name" value="Chloramphenicol acetyltransferase-like domain"/>
    <property type="match status" value="1"/>
</dbReference>
<dbReference type="InterPro" id="IPR054514">
    <property type="entry name" value="RhiE-like_linker"/>
</dbReference>
<feature type="region of interest" description="Disordered" evidence="9">
    <location>
        <begin position="295"/>
        <end position="317"/>
    </location>
</feature>
<evidence type="ECO:0000256" key="5">
    <source>
        <dbReference type="ARBA" id="ARBA00022553"/>
    </source>
</evidence>
<dbReference type="CDD" id="cd00833">
    <property type="entry name" value="PKS"/>
    <property type="match status" value="1"/>
</dbReference>
<evidence type="ECO:0000259" key="10">
    <source>
        <dbReference type="PROSITE" id="PS50075"/>
    </source>
</evidence>
<dbReference type="PANTHER" id="PTHR45527">
    <property type="entry name" value="NONRIBOSOMAL PEPTIDE SYNTHETASE"/>
    <property type="match status" value="1"/>
</dbReference>
<dbReference type="PROSITE" id="PS00606">
    <property type="entry name" value="KS3_1"/>
    <property type="match status" value="1"/>
</dbReference>
<dbReference type="InterPro" id="IPR001031">
    <property type="entry name" value="Thioesterase"/>
</dbReference>
<reference evidence="13" key="1">
    <citation type="submission" date="2021-03" db="EMBL/GenBank/DDBJ databases">
        <authorList>
            <person name="Wang G."/>
        </authorList>
    </citation>
    <scope>NUCLEOTIDE SEQUENCE</scope>
    <source>
        <strain evidence="13">KCTC 12899</strain>
    </source>
</reference>
<feature type="domain" description="Carrier" evidence="10">
    <location>
        <begin position="320"/>
        <end position="397"/>
    </location>
</feature>
<dbReference type="Gene3D" id="3.30.559.30">
    <property type="entry name" value="Nonribosomal peptide synthetase, condensation domain"/>
    <property type="match status" value="1"/>
</dbReference>
<dbReference type="InterPro" id="IPR006162">
    <property type="entry name" value="Ppantetheine_attach_site"/>
</dbReference>
<dbReference type="FunFam" id="3.40.50.980:FF:000002">
    <property type="entry name" value="Enterobactin synthetase component F"/>
    <property type="match status" value="1"/>
</dbReference>
<dbReference type="FunFam" id="3.40.50.12780:FF:000012">
    <property type="entry name" value="Non-ribosomal peptide synthetase"/>
    <property type="match status" value="1"/>
</dbReference>
<keyword evidence="5" id="KW-0597">Phosphoprotein</keyword>
<proteinExistence type="inferred from homology"/>
<dbReference type="SMART" id="SM00823">
    <property type="entry name" value="PKS_PP"/>
    <property type="match status" value="4"/>
</dbReference>
<evidence type="ECO:0000256" key="6">
    <source>
        <dbReference type="ARBA" id="ARBA00022679"/>
    </source>
</evidence>
<dbReference type="SUPFAM" id="SSF52777">
    <property type="entry name" value="CoA-dependent acyltransferases"/>
    <property type="match status" value="2"/>
</dbReference>
<dbReference type="InterPro" id="IPR042099">
    <property type="entry name" value="ANL_N_sf"/>
</dbReference>
<dbReference type="InterPro" id="IPR023213">
    <property type="entry name" value="CAT-like_dom_sf"/>
</dbReference>
<dbReference type="FunFam" id="1.10.1200.10:FF:000005">
    <property type="entry name" value="Nonribosomal peptide synthetase 1"/>
    <property type="match status" value="1"/>
</dbReference>
<organism evidence="13 14">
    <name type="scientific">Acanthopleuribacter pedis</name>
    <dbReference type="NCBI Taxonomy" id="442870"/>
    <lineage>
        <taxon>Bacteria</taxon>
        <taxon>Pseudomonadati</taxon>
        <taxon>Acidobacteriota</taxon>
        <taxon>Holophagae</taxon>
        <taxon>Acanthopleuribacterales</taxon>
        <taxon>Acanthopleuribacteraceae</taxon>
        <taxon>Acanthopleuribacter</taxon>
    </lineage>
</organism>
<name>A0A8J7Q8D7_9BACT</name>
<evidence type="ECO:0000256" key="7">
    <source>
        <dbReference type="ARBA" id="ARBA00022737"/>
    </source>
</evidence>
<keyword evidence="6" id="KW-0808">Transferase</keyword>
<dbReference type="InterPro" id="IPR025110">
    <property type="entry name" value="AMP-bd_C"/>
</dbReference>
<dbReference type="GO" id="GO:0005737">
    <property type="term" value="C:cytoplasm"/>
    <property type="evidence" value="ECO:0007669"/>
    <property type="project" value="TreeGrafter"/>
</dbReference>
<dbReference type="PROSITE" id="PS52019">
    <property type="entry name" value="PKS_MFAS_DH"/>
    <property type="match status" value="1"/>
</dbReference>
<dbReference type="Pfam" id="PF22336">
    <property type="entry name" value="RhiE-like_linker"/>
    <property type="match status" value="1"/>
</dbReference>
<dbReference type="Pfam" id="PF00975">
    <property type="entry name" value="Thioesterase"/>
    <property type="match status" value="1"/>
</dbReference>
<dbReference type="InterPro" id="IPR032821">
    <property type="entry name" value="PKS_assoc"/>
</dbReference>
<evidence type="ECO:0000259" key="11">
    <source>
        <dbReference type="PROSITE" id="PS52004"/>
    </source>
</evidence>
<evidence type="ECO:0000259" key="12">
    <source>
        <dbReference type="PROSITE" id="PS52019"/>
    </source>
</evidence>
<dbReference type="RefSeq" id="WP_207859135.1">
    <property type="nucleotide sequence ID" value="NZ_JAFREP010000010.1"/>
</dbReference>
<dbReference type="SMART" id="SM00824">
    <property type="entry name" value="PKS_TE"/>
    <property type="match status" value="1"/>
</dbReference>
<dbReference type="Gene3D" id="1.10.1200.10">
    <property type="entry name" value="ACP-like"/>
    <property type="match status" value="3"/>
</dbReference>
<protein>
    <submittedName>
        <fullName evidence="13">Amino acid adenylation domain-containing protein</fullName>
    </submittedName>
</protein>
<evidence type="ECO:0000256" key="2">
    <source>
        <dbReference type="ARBA" id="ARBA00004792"/>
    </source>
</evidence>
<gene>
    <name evidence="13" type="ORF">J3U88_12650</name>
</gene>
<dbReference type="GO" id="GO:0031177">
    <property type="term" value="F:phosphopantetheine binding"/>
    <property type="evidence" value="ECO:0007669"/>
    <property type="project" value="InterPro"/>
</dbReference>
<dbReference type="InterPro" id="IPR049552">
    <property type="entry name" value="PKS_DH_N"/>
</dbReference>
<comment type="caution">
    <text evidence="8">Lacks conserved residue(s) required for the propagation of feature annotation.</text>
</comment>
<dbReference type="Pfam" id="PF02801">
    <property type="entry name" value="Ketoacyl-synt_C"/>
    <property type="match status" value="1"/>
</dbReference>
<dbReference type="InterPro" id="IPR049551">
    <property type="entry name" value="PKS_DH_C"/>
</dbReference>
<dbReference type="GO" id="GO:0006633">
    <property type="term" value="P:fatty acid biosynthetic process"/>
    <property type="evidence" value="ECO:0007669"/>
    <property type="project" value="InterPro"/>
</dbReference>
<feature type="region of interest" description="Disordered" evidence="9">
    <location>
        <begin position="408"/>
        <end position="443"/>
    </location>
</feature>
<dbReference type="InterPro" id="IPR009081">
    <property type="entry name" value="PP-bd_ACP"/>
</dbReference>
<dbReference type="InterPro" id="IPR010071">
    <property type="entry name" value="AA_adenyl_dom"/>
</dbReference>
<dbReference type="Gene3D" id="3.40.50.1820">
    <property type="entry name" value="alpha/beta hydrolase"/>
    <property type="match status" value="1"/>
</dbReference>
<dbReference type="FunFam" id="3.40.50.980:FF:000001">
    <property type="entry name" value="Non-ribosomal peptide synthetase"/>
    <property type="match status" value="1"/>
</dbReference>
<evidence type="ECO:0000313" key="13">
    <source>
        <dbReference type="EMBL" id="MBO1319314.1"/>
    </source>
</evidence>
<dbReference type="Pfam" id="PF16197">
    <property type="entry name" value="KAsynt_C_assoc"/>
    <property type="match status" value="1"/>
</dbReference>
<dbReference type="PROSITE" id="PS00012">
    <property type="entry name" value="PHOSPHOPANTETHEINE"/>
    <property type="match status" value="1"/>
</dbReference>
<comment type="cofactor">
    <cofactor evidence="1">
        <name>pantetheine 4'-phosphate</name>
        <dbReference type="ChEBI" id="CHEBI:47942"/>
    </cofactor>
</comment>
<evidence type="ECO:0000256" key="1">
    <source>
        <dbReference type="ARBA" id="ARBA00001957"/>
    </source>
</evidence>